<dbReference type="Proteomes" id="UP000078046">
    <property type="component" value="Unassembled WGS sequence"/>
</dbReference>
<dbReference type="EMBL" id="LWCA01003086">
    <property type="protein sequence ID" value="OAF63591.1"/>
    <property type="molecule type" value="Genomic_DNA"/>
</dbReference>
<evidence type="ECO:0000313" key="1">
    <source>
        <dbReference type="EMBL" id="OAF63591.1"/>
    </source>
</evidence>
<evidence type="ECO:0000313" key="2">
    <source>
        <dbReference type="Proteomes" id="UP000078046"/>
    </source>
</evidence>
<comment type="caution">
    <text evidence="1">The sequence shown here is derived from an EMBL/GenBank/DDBJ whole genome shotgun (WGS) entry which is preliminary data.</text>
</comment>
<proteinExistence type="predicted"/>
<name>A0A177AQB0_9BILA</name>
<reference evidence="1 2" key="1">
    <citation type="submission" date="2016-04" db="EMBL/GenBank/DDBJ databases">
        <title>The genome of Intoshia linei affirms orthonectids as highly simplified spiralians.</title>
        <authorList>
            <person name="Mikhailov K.V."/>
            <person name="Slusarev G.S."/>
            <person name="Nikitin M.A."/>
            <person name="Logacheva M.D."/>
            <person name="Penin A."/>
            <person name="Aleoshin V."/>
            <person name="Panchin Y.V."/>
        </authorList>
    </citation>
    <scope>NUCLEOTIDE SEQUENCE [LARGE SCALE GENOMIC DNA]</scope>
    <source>
        <strain evidence="1">Intl2013</strain>
        <tissue evidence="1">Whole animal</tissue>
    </source>
</reference>
<accession>A0A177AQB0</accession>
<keyword evidence="2" id="KW-1185">Reference proteome</keyword>
<protein>
    <submittedName>
        <fullName evidence="1">Uncharacterized protein</fullName>
    </submittedName>
</protein>
<gene>
    <name evidence="1" type="ORF">A3Q56_08701</name>
</gene>
<sequence length="127" mass="14979">MLRCKLTDRYDNSWDRNIMNQASGRNPAQLVYGRNLRLPVDGRGTSWVAKNIKPGWSKKYVERTKRNYEKTVPKSSKLYSDFEKVEPRASKLDKYNRFWRLSTDVNPLVVEHNKLNSDIEVVPEMMN</sequence>
<organism evidence="1 2">
    <name type="scientific">Intoshia linei</name>
    <dbReference type="NCBI Taxonomy" id="1819745"/>
    <lineage>
        <taxon>Eukaryota</taxon>
        <taxon>Metazoa</taxon>
        <taxon>Spiralia</taxon>
        <taxon>Lophotrochozoa</taxon>
        <taxon>Mesozoa</taxon>
        <taxon>Orthonectida</taxon>
        <taxon>Rhopaluridae</taxon>
        <taxon>Intoshia</taxon>
    </lineage>
</organism>
<dbReference type="AlphaFoldDB" id="A0A177AQB0"/>